<reference evidence="2" key="1">
    <citation type="submission" date="2017-02" db="UniProtKB">
        <authorList>
            <consortium name="WormBaseParasite"/>
        </authorList>
    </citation>
    <scope>IDENTIFICATION</scope>
</reference>
<proteinExistence type="predicted"/>
<sequence length="83" mass="9525">MFPKGIKYIIVINNMKIIFISVILTFILFIHEVNCAHRIVLDNCDTATCSARCSSEGKPKGYCIEVESKRNKRNTNKIECHCF</sequence>
<name>A0A0N5BLX6_STREA</name>
<dbReference type="AlphaFoldDB" id="A0A0N5BLX6"/>
<dbReference type="WBParaSite" id="SPAL_0000692200.1">
    <property type="protein sequence ID" value="SPAL_0000692200.1"/>
    <property type="gene ID" value="SPAL_0000692200"/>
</dbReference>
<protein>
    <submittedName>
        <fullName evidence="2">Defensin-like protein</fullName>
    </submittedName>
</protein>
<evidence type="ECO:0000313" key="2">
    <source>
        <dbReference type="WBParaSite" id="SPAL_0000692200.1"/>
    </source>
</evidence>
<keyword evidence="1" id="KW-1185">Reference proteome</keyword>
<evidence type="ECO:0000313" key="1">
    <source>
        <dbReference type="Proteomes" id="UP000046392"/>
    </source>
</evidence>
<accession>A0A0N5BLX6</accession>
<organism evidence="1 2">
    <name type="scientific">Strongyloides papillosus</name>
    <name type="common">Intestinal threadworm</name>
    <dbReference type="NCBI Taxonomy" id="174720"/>
    <lineage>
        <taxon>Eukaryota</taxon>
        <taxon>Metazoa</taxon>
        <taxon>Ecdysozoa</taxon>
        <taxon>Nematoda</taxon>
        <taxon>Chromadorea</taxon>
        <taxon>Rhabditida</taxon>
        <taxon>Tylenchina</taxon>
        <taxon>Panagrolaimomorpha</taxon>
        <taxon>Strongyloidoidea</taxon>
        <taxon>Strongyloididae</taxon>
        <taxon>Strongyloides</taxon>
    </lineage>
</organism>
<dbReference type="Proteomes" id="UP000046392">
    <property type="component" value="Unplaced"/>
</dbReference>